<keyword evidence="2" id="KW-1185">Reference proteome</keyword>
<reference evidence="1" key="1">
    <citation type="submission" date="2019-07" db="EMBL/GenBank/DDBJ databases">
        <authorList>
            <person name="Dittberner H."/>
        </authorList>
    </citation>
    <scope>NUCLEOTIDE SEQUENCE [LARGE SCALE GENOMIC DNA]</scope>
</reference>
<proteinExistence type="predicted"/>
<evidence type="ECO:0000313" key="2">
    <source>
        <dbReference type="Proteomes" id="UP000489600"/>
    </source>
</evidence>
<comment type="caution">
    <text evidence="1">The sequence shown here is derived from an EMBL/GenBank/DDBJ whole genome shotgun (WGS) entry which is preliminary data.</text>
</comment>
<evidence type="ECO:0000313" key="1">
    <source>
        <dbReference type="EMBL" id="VVB14088.1"/>
    </source>
</evidence>
<dbReference type="EMBL" id="CABITT030000008">
    <property type="protein sequence ID" value="VVB14088.1"/>
    <property type="molecule type" value="Genomic_DNA"/>
</dbReference>
<accession>A0A565CK35</accession>
<gene>
    <name evidence="1" type="ORF">ANE_LOCUS24532</name>
</gene>
<dbReference type="Proteomes" id="UP000489600">
    <property type="component" value="Unassembled WGS sequence"/>
</dbReference>
<protein>
    <submittedName>
        <fullName evidence="1">Uncharacterized protein</fullName>
    </submittedName>
</protein>
<dbReference type="AlphaFoldDB" id="A0A565CK35"/>
<sequence length="95" mass="10460">MILLSDLELLPSSNWFSPSFIYCTCTSSNLPESELYTLVWQGLPGESPMERRSRASLHDFGVLEASPISLGIGRYTGFTEDISSCLKVEARPISG</sequence>
<name>A0A565CK35_9BRAS</name>
<organism evidence="1 2">
    <name type="scientific">Arabis nemorensis</name>
    <dbReference type="NCBI Taxonomy" id="586526"/>
    <lineage>
        <taxon>Eukaryota</taxon>
        <taxon>Viridiplantae</taxon>
        <taxon>Streptophyta</taxon>
        <taxon>Embryophyta</taxon>
        <taxon>Tracheophyta</taxon>
        <taxon>Spermatophyta</taxon>
        <taxon>Magnoliopsida</taxon>
        <taxon>eudicotyledons</taxon>
        <taxon>Gunneridae</taxon>
        <taxon>Pentapetalae</taxon>
        <taxon>rosids</taxon>
        <taxon>malvids</taxon>
        <taxon>Brassicales</taxon>
        <taxon>Brassicaceae</taxon>
        <taxon>Arabideae</taxon>
        <taxon>Arabis</taxon>
    </lineage>
</organism>